<keyword evidence="6" id="KW-0418">Kinase</keyword>
<gene>
    <name evidence="8" type="ORF">LA749_01400</name>
</gene>
<dbReference type="Proteomes" id="UP000325393">
    <property type="component" value="Chromosome"/>
</dbReference>
<dbReference type="GO" id="GO:0009401">
    <property type="term" value="P:phosphoenolpyruvate-dependent sugar phosphotransferase system"/>
    <property type="evidence" value="ECO:0007669"/>
    <property type="project" value="UniProtKB-KW"/>
</dbReference>
<dbReference type="PANTHER" id="PTHR45008">
    <property type="entry name" value="PTS SYSTEM GLUCOSE-SPECIFIC EIIA COMPONENT"/>
    <property type="match status" value="1"/>
</dbReference>
<dbReference type="RefSeq" id="WP_054682114.1">
    <property type="nucleotide sequence ID" value="NZ_CP044496.1"/>
</dbReference>
<dbReference type="GO" id="GO:0016301">
    <property type="term" value="F:kinase activity"/>
    <property type="evidence" value="ECO:0007669"/>
    <property type="project" value="UniProtKB-KW"/>
</dbReference>
<dbReference type="PANTHER" id="PTHR45008:SF1">
    <property type="entry name" value="PTS SYSTEM GLUCOSE-SPECIFIC EIIA COMPONENT"/>
    <property type="match status" value="1"/>
</dbReference>
<evidence type="ECO:0000256" key="6">
    <source>
        <dbReference type="ARBA" id="ARBA00022777"/>
    </source>
</evidence>
<keyword evidence="5" id="KW-0598">Phosphotransferase system</keyword>
<evidence type="ECO:0000256" key="1">
    <source>
        <dbReference type="ARBA" id="ARBA00004496"/>
    </source>
</evidence>
<comment type="subcellular location">
    <subcellularLocation>
        <location evidence="1">Cytoplasm</location>
    </subcellularLocation>
</comment>
<sequence length="138" mass="15097">MTRLRFVLKDVKYDAFSSGALGKGITFKLDNDFVCAPANGKITAMFPTGHAFGITTKEGVEILVHIGINTVNLKGKDFDVLAHHDDEVRAAQPIVKVDRKAIEKQGYDLTTMLIITNPNNKQIKLKDNGKVSVGTVLN</sequence>
<dbReference type="InterPro" id="IPR050890">
    <property type="entry name" value="PTS_EIIA_component"/>
</dbReference>
<organism evidence="8 9">
    <name type="scientific">Lactobacillus acetotolerans</name>
    <dbReference type="NCBI Taxonomy" id="1600"/>
    <lineage>
        <taxon>Bacteria</taxon>
        <taxon>Bacillati</taxon>
        <taxon>Bacillota</taxon>
        <taxon>Bacilli</taxon>
        <taxon>Lactobacillales</taxon>
        <taxon>Lactobacillaceae</taxon>
        <taxon>Lactobacillus</taxon>
    </lineage>
</organism>
<dbReference type="GeneID" id="78211629"/>
<reference evidence="8 9" key="1">
    <citation type="submission" date="2019-09" db="EMBL/GenBank/DDBJ databases">
        <title>Genome sequencing of Lactobacillus acetotolerans.</title>
        <authorList>
            <person name="Kim K."/>
        </authorList>
    </citation>
    <scope>NUCLEOTIDE SEQUENCE [LARGE SCALE GENOMIC DNA]</scope>
    <source>
        <strain evidence="8 9">LA749</strain>
    </source>
</reference>
<dbReference type="GO" id="GO:0005737">
    <property type="term" value="C:cytoplasm"/>
    <property type="evidence" value="ECO:0007669"/>
    <property type="project" value="UniProtKB-SubCell"/>
</dbReference>
<dbReference type="Gene3D" id="2.70.70.10">
    <property type="entry name" value="Glucose Permease (Domain IIA)"/>
    <property type="match status" value="1"/>
</dbReference>
<dbReference type="EMBL" id="CP044496">
    <property type="protein sequence ID" value="QFG50762.1"/>
    <property type="molecule type" value="Genomic_DNA"/>
</dbReference>
<proteinExistence type="predicted"/>
<dbReference type="PROSITE" id="PS51093">
    <property type="entry name" value="PTS_EIIA_TYPE_1"/>
    <property type="match status" value="1"/>
</dbReference>
<evidence type="ECO:0000256" key="5">
    <source>
        <dbReference type="ARBA" id="ARBA00022683"/>
    </source>
</evidence>
<evidence type="ECO:0000256" key="3">
    <source>
        <dbReference type="ARBA" id="ARBA00022597"/>
    </source>
</evidence>
<dbReference type="AlphaFoldDB" id="A0A5P5ZI71"/>
<protein>
    <submittedName>
        <fullName evidence="8">PTS glucose transporter subunit IIA</fullName>
    </submittedName>
</protein>
<evidence type="ECO:0000256" key="4">
    <source>
        <dbReference type="ARBA" id="ARBA00022679"/>
    </source>
</evidence>
<dbReference type="InterPro" id="IPR001127">
    <property type="entry name" value="PTS_EIIA_1_perm"/>
</dbReference>
<evidence type="ECO:0000313" key="9">
    <source>
        <dbReference type="Proteomes" id="UP000325393"/>
    </source>
</evidence>
<dbReference type="SUPFAM" id="SSF51261">
    <property type="entry name" value="Duplicated hybrid motif"/>
    <property type="match status" value="1"/>
</dbReference>
<evidence type="ECO:0000256" key="2">
    <source>
        <dbReference type="ARBA" id="ARBA00022448"/>
    </source>
</evidence>
<keyword evidence="3 8" id="KW-0762">Sugar transport</keyword>
<dbReference type="PROSITE" id="PS00371">
    <property type="entry name" value="PTS_EIIA_TYPE_1_HIS"/>
    <property type="match status" value="1"/>
</dbReference>
<accession>A0A5P5ZI71</accession>
<evidence type="ECO:0000259" key="7">
    <source>
        <dbReference type="PROSITE" id="PS51093"/>
    </source>
</evidence>
<keyword evidence="4" id="KW-0808">Transferase</keyword>
<keyword evidence="2" id="KW-0813">Transport</keyword>
<name>A0A5P5ZI71_9LACO</name>
<feature type="domain" description="PTS EIIA type-1" evidence="7">
    <location>
        <begin position="13"/>
        <end position="117"/>
    </location>
</feature>
<evidence type="ECO:0000313" key="8">
    <source>
        <dbReference type="EMBL" id="QFG50762.1"/>
    </source>
</evidence>
<dbReference type="NCBIfam" id="TIGR00830">
    <property type="entry name" value="PTBA"/>
    <property type="match status" value="1"/>
</dbReference>
<dbReference type="Pfam" id="PF00358">
    <property type="entry name" value="PTS_EIIA_1"/>
    <property type="match status" value="1"/>
</dbReference>
<dbReference type="InterPro" id="IPR011055">
    <property type="entry name" value="Dup_hybrid_motif"/>
</dbReference>